<organism evidence="5 6">
    <name type="scientific">Microbotryum saponariae</name>
    <dbReference type="NCBI Taxonomy" id="289078"/>
    <lineage>
        <taxon>Eukaryota</taxon>
        <taxon>Fungi</taxon>
        <taxon>Dikarya</taxon>
        <taxon>Basidiomycota</taxon>
        <taxon>Pucciniomycotina</taxon>
        <taxon>Microbotryomycetes</taxon>
        <taxon>Microbotryales</taxon>
        <taxon>Microbotryaceae</taxon>
        <taxon>Microbotryum</taxon>
    </lineage>
</organism>
<evidence type="ECO:0000256" key="3">
    <source>
        <dbReference type="SAM" id="SignalP"/>
    </source>
</evidence>
<dbReference type="InterPro" id="IPR009057">
    <property type="entry name" value="Homeodomain-like_sf"/>
</dbReference>
<dbReference type="InterPro" id="IPR001356">
    <property type="entry name" value="HD"/>
</dbReference>
<dbReference type="EMBL" id="FMWP01000125">
    <property type="protein sequence ID" value="SDA02306.1"/>
    <property type="molecule type" value="Genomic_DNA"/>
</dbReference>
<evidence type="ECO:0000313" key="6">
    <source>
        <dbReference type="Proteomes" id="UP000249723"/>
    </source>
</evidence>
<keyword evidence="6" id="KW-1185">Reference proteome</keyword>
<dbReference type="Gene3D" id="1.10.10.60">
    <property type="entry name" value="Homeodomain-like"/>
    <property type="match status" value="1"/>
</dbReference>
<dbReference type="GO" id="GO:0005634">
    <property type="term" value="C:nucleus"/>
    <property type="evidence" value="ECO:0007669"/>
    <property type="project" value="UniProtKB-SubCell"/>
</dbReference>
<proteinExistence type="predicted"/>
<keyword evidence="1 2" id="KW-0238">DNA-binding</keyword>
<feature type="signal peptide" evidence="3">
    <location>
        <begin position="1"/>
        <end position="21"/>
    </location>
</feature>
<keyword evidence="3" id="KW-0732">Signal</keyword>
<name>A0A2X0NAB9_9BASI</name>
<evidence type="ECO:0000259" key="4">
    <source>
        <dbReference type="PROSITE" id="PS50071"/>
    </source>
</evidence>
<accession>A0A2X0NAB9</accession>
<gene>
    <name evidence="5" type="ORF">BZ3500_MVSOF-1268-A1-R1_CHR7-3G09628</name>
</gene>
<dbReference type="SUPFAM" id="SSF46689">
    <property type="entry name" value="Homeodomain-like"/>
    <property type="match status" value="1"/>
</dbReference>
<evidence type="ECO:0000313" key="5">
    <source>
        <dbReference type="EMBL" id="SDA02306.1"/>
    </source>
</evidence>
<dbReference type="GO" id="GO:0003677">
    <property type="term" value="F:DNA binding"/>
    <property type="evidence" value="ECO:0007669"/>
    <property type="project" value="UniProtKB-UniRule"/>
</dbReference>
<dbReference type="SMART" id="SM00389">
    <property type="entry name" value="HOX"/>
    <property type="match status" value="1"/>
</dbReference>
<protein>
    <submittedName>
        <fullName evidence="5">BZ3500_MvSof-1268-A1-R1_Chr7-3g09628 protein</fullName>
    </submittedName>
</protein>
<keyword evidence="1 2" id="KW-0371">Homeobox</keyword>
<reference evidence="6" key="1">
    <citation type="submission" date="2016-10" db="EMBL/GenBank/DDBJ databases">
        <authorList>
            <person name="Jeantristanb JTB J.-T."/>
            <person name="Ricardo R."/>
        </authorList>
    </citation>
    <scope>NUCLEOTIDE SEQUENCE [LARGE SCALE GENOMIC DNA]</scope>
</reference>
<dbReference type="PROSITE" id="PS50071">
    <property type="entry name" value="HOMEOBOX_2"/>
    <property type="match status" value="1"/>
</dbReference>
<feature type="DNA-binding region" description="Homeobox" evidence="1">
    <location>
        <begin position="178"/>
        <end position="228"/>
    </location>
</feature>
<dbReference type="Pfam" id="PF00046">
    <property type="entry name" value="Homeodomain"/>
    <property type="match status" value="1"/>
</dbReference>
<comment type="subcellular location">
    <subcellularLocation>
        <location evidence="1 2">Nucleus</location>
    </subcellularLocation>
</comment>
<keyword evidence="1 2" id="KW-0539">Nucleus</keyword>
<evidence type="ECO:0000256" key="2">
    <source>
        <dbReference type="RuleBase" id="RU000682"/>
    </source>
</evidence>
<dbReference type="CDD" id="cd00086">
    <property type="entry name" value="homeodomain"/>
    <property type="match status" value="1"/>
</dbReference>
<sequence>MAPNDWHQIAGHAAALLMCLAHKVAPIEDKRTERCFVDPPQTRNWTWEPLQFESIDKSRLQADLAAFRCTDVAQEHLASLYLASAEALSASCSESFEITMAKLVTVVCDLDSFRISEAAIRQRFTAEFRLELRRFRDEMLQQVLAASADFSKDVAPLQALKSSFKPSLVQATAGGFSSQVNQILFTAFTQFEHLTKGERLALAKRTGLSQKQVATWFANQRQRRTRQTANPTSVDDLPILEDVAGVHITRVAPPAPSSVPFAPSEHAVDVVRPCQHIPTLQLPSTSAEPLIDFGPFFHRKPTASYDSDVSSLSDQIDSSDFSINSLSSKWSQDAPDSYYGLPLPPASDMQLSFELPPTEAIEHLDYSPDNSIWNAFDSSFSSSSSSADSYLDDYTFQPPMSAEDATPLTCGLLTARQATFAESPSSFGSPPLSTPDVEMDMDADSVFGHISEFGVLTASLNTGLASASPN</sequence>
<feature type="domain" description="Homeobox" evidence="4">
    <location>
        <begin position="176"/>
        <end position="227"/>
    </location>
</feature>
<dbReference type="AlphaFoldDB" id="A0A2X0NAB9"/>
<feature type="chain" id="PRO_5016111236" evidence="3">
    <location>
        <begin position="22"/>
        <end position="470"/>
    </location>
</feature>
<evidence type="ECO:0000256" key="1">
    <source>
        <dbReference type="PROSITE-ProRule" id="PRU00108"/>
    </source>
</evidence>
<dbReference type="Proteomes" id="UP000249723">
    <property type="component" value="Unassembled WGS sequence"/>
</dbReference>